<evidence type="ECO:0000313" key="2">
    <source>
        <dbReference type="EMBL" id="KAF5361088.1"/>
    </source>
</evidence>
<dbReference type="InterPro" id="IPR032710">
    <property type="entry name" value="NTF2-like_dom_sf"/>
</dbReference>
<comment type="caution">
    <text evidence="2">The sequence shown here is derived from an EMBL/GenBank/DDBJ whole genome shotgun (WGS) entry which is preliminary data.</text>
</comment>
<accession>A0A8H5LL37</accession>
<dbReference type="SUPFAM" id="SSF54427">
    <property type="entry name" value="NTF2-like"/>
    <property type="match status" value="1"/>
</dbReference>
<feature type="compositionally biased region" description="Low complexity" evidence="1">
    <location>
        <begin position="146"/>
        <end position="163"/>
    </location>
</feature>
<gene>
    <name evidence="2" type="ORF">D9756_005114</name>
</gene>
<name>A0A8H5LL37_9AGAR</name>
<organism evidence="2 3">
    <name type="scientific">Leucocoprinus leucothites</name>
    <dbReference type="NCBI Taxonomy" id="201217"/>
    <lineage>
        <taxon>Eukaryota</taxon>
        <taxon>Fungi</taxon>
        <taxon>Dikarya</taxon>
        <taxon>Basidiomycota</taxon>
        <taxon>Agaricomycotina</taxon>
        <taxon>Agaricomycetes</taxon>
        <taxon>Agaricomycetidae</taxon>
        <taxon>Agaricales</taxon>
        <taxon>Agaricineae</taxon>
        <taxon>Agaricaceae</taxon>
        <taxon>Leucocoprinus</taxon>
    </lineage>
</organism>
<reference evidence="2 3" key="1">
    <citation type="journal article" date="2020" name="ISME J.">
        <title>Uncovering the hidden diversity of litter-decomposition mechanisms in mushroom-forming fungi.</title>
        <authorList>
            <person name="Floudas D."/>
            <person name="Bentzer J."/>
            <person name="Ahren D."/>
            <person name="Johansson T."/>
            <person name="Persson P."/>
            <person name="Tunlid A."/>
        </authorList>
    </citation>
    <scope>NUCLEOTIDE SEQUENCE [LARGE SCALE GENOMIC DNA]</scope>
    <source>
        <strain evidence="2 3">CBS 146.42</strain>
    </source>
</reference>
<feature type="region of interest" description="Disordered" evidence="1">
    <location>
        <begin position="146"/>
        <end position="168"/>
    </location>
</feature>
<evidence type="ECO:0000313" key="3">
    <source>
        <dbReference type="Proteomes" id="UP000559027"/>
    </source>
</evidence>
<protein>
    <submittedName>
        <fullName evidence="2">Uncharacterized protein</fullName>
    </submittedName>
</protein>
<dbReference type="AlphaFoldDB" id="A0A8H5LL37"/>
<sequence>MDSHHHLLSTTDSFFRALAANQPPLKLLSYFSTTNPVSIQHAPRTCPNPHTSRLHGLNAIRSYFDLLATHWERVAITQHSRNVVSSSSRAVTTSASVTWRWKKSGRSWNEDFTCTLEFDDHSKITHFVVVTESGPSTCIMRAVDTDSAASPSSSSSPTRGSSGIIKVASPDTQHPMSLPLFFFAFADHLMSYNTIHIHIHIHQSGCARASVSGLGHPQTSVPIGILPSTTPPHHHHHFLPLRMTWPIHALPSRPYLNG</sequence>
<dbReference type="Proteomes" id="UP000559027">
    <property type="component" value="Unassembled WGS sequence"/>
</dbReference>
<proteinExistence type="predicted"/>
<keyword evidence="3" id="KW-1185">Reference proteome</keyword>
<dbReference type="Gene3D" id="3.10.450.50">
    <property type="match status" value="1"/>
</dbReference>
<dbReference type="OrthoDB" id="3352776at2759"/>
<evidence type="ECO:0000256" key="1">
    <source>
        <dbReference type="SAM" id="MobiDB-lite"/>
    </source>
</evidence>
<dbReference type="EMBL" id="JAACJO010000003">
    <property type="protein sequence ID" value="KAF5361088.1"/>
    <property type="molecule type" value="Genomic_DNA"/>
</dbReference>